<gene>
    <name evidence="6" type="ORF">ASZ90_000391</name>
</gene>
<name>A0A0W8G9A2_9ZZZZ</name>
<reference evidence="6" key="1">
    <citation type="journal article" date="2015" name="Proc. Natl. Acad. Sci. U.S.A.">
        <title>Networks of energetic and metabolic interactions define dynamics in microbial communities.</title>
        <authorList>
            <person name="Embree M."/>
            <person name="Liu J.K."/>
            <person name="Al-Bassam M.M."/>
            <person name="Zengler K."/>
        </authorList>
    </citation>
    <scope>NUCLEOTIDE SEQUENCE</scope>
</reference>
<dbReference type="PANTHER" id="PTHR43794:SF11">
    <property type="entry name" value="AMIDOHYDROLASE-RELATED DOMAIN-CONTAINING PROTEIN"/>
    <property type="match status" value="1"/>
</dbReference>
<dbReference type="InterPro" id="IPR023512">
    <property type="entry name" value="Deaminase_MtaD/DadD"/>
</dbReference>
<feature type="domain" description="Amidohydrolase-related" evidence="4">
    <location>
        <begin position="66"/>
        <end position="414"/>
    </location>
</feature>
<dbReference type="EC" id="3.5.4.28" evidence="6"/>
<dbReference type="InterPro" id="IPR011059">
    <property type="entry name" value="Metal-dep_hydrolase_composite"/>
</dbReference>
<evidence type="ECO:0000256" key="3">
    <source>
        <dbReference type="ARBA" id="ARBA00022833"/>
    </source>
</evidence>
<dbReference type="InterPro" id="IPR054418">
    <property type="entry name" value="MQNX/HUTI_composite_N"/>
</dbReference>
<dbReference type="EMBL" id="LNQE01000047">
    <property type="protein sequence ID" value="KUG29705.1"/>
    <property type="molecule type" value="Genomic_DNA"/>
</dbReference>
<dbReference type="InterPro" id="IPR050287">
    <property type="entry name" value="MTA/SAH_deaminase"/>
</dbReference>
<dbReference type="SUPFAM" id="SSF51556">
    <property type="entry name" value="Metallo-dependent hydrolases"/>
    <property type="match status" value="1"/>
</dbReference>
<keyword evidence="1" id="KW-0479">Metal-binding</keyword>
<dbReference type="Gene3D" id="2.30.40.10">
    <property type="entry name" value="Urease, subunit C, domain 1"/>
    <property type="match status" value="1"/>
</dbReference>
<evidence type="ECO:0000313" key="6">
    <source>
        <dbReference type="EMBL" id="KUG29705.1"/>
    </source>
</evidence>
<evidence type="ECO:0000256" key="2">
    <source>
        <dbReference type="ARBA" id="ARBA00022801"/>
    </source>
</evidence>
<dbReference type="GO" id="GO:0050270">
    <property type="term" value="F:S-adenosylhomocysteine deaminase activity"/>
    <property type="evidence" value="ECO:0007669"/>
    <property type="project" value="UniProtKB-EC"/>
</dbReference>
<dbReference type="GO" id="GO:0046872">
    <property type="term" value="F:metal ion binding"/>
    <property type="evidence" value="ECO:0007669"/>
    <property type="project" value="UniProtKB-KW"/>
</dbReference>
<dbReference type="AlphaFoldDB" id="A0A0W8G9A2"/>
<dbReference type="CDD" id="cd01298">
    <property type="entry name" value="ATZ_TRZ_like"/>
    <property type="match status" value="1"/>
</dbReference>
<dbReference type="InterPro" id="IPR006680">
    <property type="entry name" value="Amidohydro-rel"/>
</dbReference>
<dbReference type="InterPro" id="IPR032466">
    <property type="entry name" value="Metal_Hydrolase"/>
</dbReference>
<dbReference type="PANTHER" id="PTHR43794">
    <property type="entry name" value="AMINOHYDROLASE SSNA-RELATED"/>
    <property type="match status" value="1"/>
</dbReference>
<dbReference type="SUPFAM" id="SSF51338">
    <property type="entry name" value="Composite domain of metallo-dependent hydrolases"/>
    <property type="match status" value="1"/>
</dbReference>
<organism evidence="6">
    <name type="scientific">hydrocarbon metagenome</name>
    <dbReference type="NCBI Taxonomy" id="938273"/>
    <lineage>
        <taxon>unclassified sequences</taxon>
        <taxon>metagenomes</taxon>
        <taxon>ecological metagenomes</taxon>
    </lineage>
</organism>
<feature type="domain" description="Aminodeoxyfutalosine deaminase/Imidazolonepropionase-like composite" evidence="5">
    <location>
        <begin position="33"/>
        <end position="53"/>
    </location>
</feature>
<dbReference type="Pfam" id="PF01979">
    <property type="entry name" value="Amidohydro_1"/>
    <property type="match status" value="1"/>
</dbReference>
<keyword evidence="3" id="KW-0862">Zinc</keyword>
<keyword evidence="2 6" id="KW-0378">Hydrolase</keyword>
<accession>A0A0W8G9A2</accession>
<proteinExistence type="inferred from homology"/>
<comment type="caution">
    <text evidence="6">The sequence shown here is derived from an EMBL/GenBank/DDBJ whole genome shotgun (WGS) entry which is preliminary data.</text>
</comment>
<protein>
    <submittedName>
        <fullName evidence="6">S-adenosylhomocysteine deaminase</fullName>
        <ecNumber evidence="6">3.5.4.28</ecNumber>
    </submittedName>
</protein>
<dbReference type="Gene3D" id="3.20.20.140">
    <property type="entry name" value="Metal-dependent hydrolases"/>
    <property type="match status" value="1"/>
</dbReference>
<evidence type="ECO:0000259" key="4">
    <source>
        <dbReference type="Pfam" id="PF01979"/>
    </source>
</evidence>
<dbReference type="FunFam" id="3.20.20.140:FF:000014">
    <property type="entry name" value="5-methylthioadenosine/S-adenosylhomocysteine deaminase"/>
    <property type="match status" value="1"/>
</dbReference>
<dbReference type="HAMAP" id="MF_01281">
    <property type="entry name" value="MTA_SAH_deamin"/>
    <property type="match status" value="1"/>
</dbReference>
<evidence type="ECO:0000259" key="5">
    <source>
        <dbReference type="Pfam" id="PF22039"/>
    </source>
</evidence>
<sequence>MKHDENPAIPCDTLITASHVLTQNARREVIRDGAVAVSGGRIAAVGPREALAAYAPAETLSMGRALVMPGLVNVHTHAAMTLFRGLADDLPVADWLHNHIWPVEKMLTPEAVYLGSQLACAEMLAAGVTCFADLYFFSGQTARAADALGMRAVVGEGVLDFPTPSAQNPAEALALSLDLFHRLRGHPRLSAMVVAHSPYAASDATLAACAALAREHDAVFTLHAAEGVTENADSLEKTGRRVIPHLYSLGVLGPNCLLAHCVHVDDGDLELLAATGTRVAHCPRSNAKLASGTAPIPAMRQRSIAVGLGTDGAASNNTLNLFAEMGCASLTLKLVRGDPTAFPARDALDAATLGGAACLGMPDIGAIVPGHHADLAVLSLTRPNMVPFFDAPSQLVYAATGAEVVLTMVAGRVVYRDGRFPGLDVSTLGREVQDMAERLAAHRP</sequence>
<dbReference type="Pfam" id="PF22039">
    <property type="entry name" value="HUTI_composite_bact"/>
    <property type="match status" value="1"/>
</dbReference>
<evidence type="ECO:0000256" key="1">
    <source>
        <dbReference type="ARBA" id="ARBA00022723"/>
    </source>
</evidence>